<keyword evidence="9 16" id="KW-0249">Electron transport</keyword>
<dbReference type="GO" id="GO:0070330">
    <property type="term" value="F:aromatase activity"/>
    <property type="evidence" value="ECO:0007669"/>
    <property type="project" value="UniProtKB-UniRule"/>
</dbReference>
<dbReference type="Gene3D" id="3.40.50.80">
    <property type="entry name" value="Nucleotide-binding domain of ferredoxin-NADP reductase (FNR) module"/>
    <property type="match status" value="1"/>
</dbReference>
<dbReference type="InterPro" id="IPR029039">
    <property type="entry name" value="Flavoprotein-like_sf"/>
</dbReference>
<evidence type="ECO:0000256" key="17">
    <source>
        <dbReference type="PIRSR" id="PIRSR000209-1"/>
    </source>
</evidence>
<dbReference type="FunFam" id="1.10.630.10:FF:000040">
    <property type="entry name" value="Bifunctional cytochrome P450/NADPH--P450 reductase"/>
    <property type="match status" value="1"/>
</dbReference>
<dbReference type="SUPFAM" id="SSF63380">
    <property type="entry name" value="Riboflavin synthase domain-like"/>
    <property type="match status" value="1"/>
</dbReference>
<comment type="cofactor">
    <cofactor evidence="16">
        <name>FAD</name>
        <dbReference type="ChEBI" id="CHEBI:57692"/>
    </cofactor>
    <cofactor evidence="16">
        <name>FMN</name>
        <dbReference type="ChEBI" id="CHEBI:58210"/>
    </cofactor>
</comment>
<comment type="catalytic activity">
    <reaction evidence="15 16">
        <text>2 oxidized [cytochrome P450] + NADPH = 2 reduced [cytochrome P450] + NADP(+) + H(+)</text>
        <dbReference type="Rhea" id="RHEA:24040"/>
        <dbReference type="Rhea" id="RHEA-COMP:14627"/>
        <dbReference type="Rhea" id="RHEA-COMP:14628"/>
        <dbReference type="ChEBI" id="CHEBI:15378"/>
        <dbReference type="ChEBI" id="CHEBI:55376"/>
        <dbReference type="ChEBI" id="CHEBI:57783"/>
        <dbReference type="ChEBI" id="CHEBI:58349"/>
        <dbReference type="ChEBI" id="CHEBI:60344"/>
        <dbReference type="EC" id="1.6.2.4"/>
    </reaction>
</comment>
<dbReference type="PANTHER" id="PTHR19384">
    <property type="entry name" value="NITRIC OXIDE SYNTHASE-RELATED"/>
    <property type="match status" value="1"/>
</dbReference>
<dbReference type="PRINTS" id="PR00371">
    <property type="entry name" value="FPNCR"/>
</dbReference>
<feature type="domain" description="Flavodoxin-like" evidence="18">
    <location>
        <begin position="499"/>
        <end position="638"/>
    </location>
</feature>
<keyword evidence="6 16" id="KW-0479">Metal-binding</keyword>
<dbReference type="Pfam" id="PF00258">
    <property type="entry name" value="Flavodoxin_1"/>
    <property type="match status" value="1"/>
</dbReference>
<dbReference type="PRINTS" id="PR00369">
    <property type="entry name" value="FLAVODOXIN"/>
</dbReference>
<dbReference type="GO" id="GO:0005506">
    <property type="term" value="F:iron ion binding"/>
    <property type="evidence" value="ECO:0007669"/>
    <property type="project" value="UniProtKB-UniRule"/>
</dbReference>
<dbReference type="CDD" id="cd06206">
    <property type="entry name" value="bifunctional_CYPOR"/>
    <property type="match status" value="1"/>
</dbReference>
<dbReference type="InterPro" id="IPR001433">
    <property type="entry name" value="OxRdtase_FAD/NAD-bd"/>
</dbReference>
<comment type="function">
    <text evidence="16">Functions as a fatty acid monooxygenase.</text>
</comment>
<dbReference type="Pfam" id="PF00067">
    <property type="entry name" value="p450"/>
    <property type="match status" value="1"/>
</dbReference>
<dbReference type="InterPro" id="IPR008254">
    <property type="entry name" value="Flavodoxin/NO_synth"/>
</dbReference>
<dbReference type="GO" id="GO:0050660">
    <property type="term" value="F:flavin adenine dinucleotide binding"/>
    <property type="evidence" value="ECO:0007669"/>
    <property type="project" value="UniProtKB-ARBA"/>
</dbReference>
<keyword evidence="11 16" id="KW-0408">Iron</keyword>
<dbReference type="FunFam" id="3.40.50.80:FF:000031">
    <property type="entry name" value="Bifunctional cytochrome P450/NADPH--P450 reductase"/>
    <property type="match status" value="1"/>
</dbReference>
<evidence type="ECO:0000256" key="4">
    <source>
        <dbReference type="ARBA" id="ARBA00022630"/>
    </source>
</evidence>
<keyword evidence="2 16" id="KW-0813">Transport</keyword>
<dbReference type="SUPFAM" id="SSF52218">
    <property type="entry name" value="Flavoproteins"/>
    <property type="match status" value="1"/>
</dbReference>
<keyword evidence="12 16" id="KW-0503">Monooxygenase</keyword>
<dbReference type="FunFam" id="3.40.50.360:FF:000048">
    <property type="entry name" value="Bifunctional cytochrome P450/NADPH--P450 reductase"/>
    <property type="match status" value="1"/>
</dbReference>
<evidence type="ECO:0000256" key="8">
    <source>
        <dbReference type="ARBA" id="ARBA00022857"/>
    </source>
</evidence>
<dbReference type="GO" id="GO:0020037">
    <property type="term" value="F:heme binding"/>
    <property type="evidence" value="ECO:0007669"/>
    <property type="project" value="UniProtKB-UniRule"/>
</dbReference>
<dbReference type="InterPro" id="IPR017927">
    <property type="entry name" value="FAD-bd_FR_type"/>
</dbReference>
<evidence type="ECO:0000256" key="3">
    <source>
        <dbReference type="ARBA" id="ARBA00022617"/>
    </source>
</evidence>
<evidence type="ECO:0000256" key="2">
    <source>
        <dbReference type="ARBA" id="ARBA00022448"/>
    </source>
</evidence>
<dbReference type="InterPro" id="IPR023173">
    <property type="entry name" value="NADPH_Cyt_P450_Rdtase_alpha"/>
</dbReference>
<gene>
    <name evidence="20" type="primary">cypD</name>
    <name evidence="20" type="ORF">BACVE_000931</name>
</gene>
<dbReference type="Gene3D" id="3.40.50.360">
    <property type="match status" value="1"/>
</dbReference>
<dbReference type="Gene3D" id="1.10.630.10">
    <property type="entry name" value="Cytochrome P450"/>
    <property type="match status" value="1"/>
</dbReference>
<dbReference type="AlphaFoldDB" id="A0A7W4LWH6"/>
<keyword evidence="7 16" id="KW-0274">FAD</keyword>
<evidence type="ECO:0000256" key="6">
    <source>
        <dbReference type="ARBA" id="ARBA00022723"/>
    </source>
</evidence>
<dbReference type="GO" id="GO:0003958">
    <property type="term" value="F:NADPH-hemoprotein reductase activity"/>
    <property type="evidence" value="ECO:0007669"/>
    <property type="project" value="UniProtKB-UniRule"/>
</dbReference>
<feature type="domain" description="FAD-binding FR-type" evidence="19">
    <location>
        <begin position="677"/>
        <end position="910"/>
    </location>
</feature>
<dbReference type="InterPro" id="IPR001709">
    <property type="entry name" value="Flavoprot_Pyr_Nucl_cyt_Rdtase"/>
</dbReference>
<sequence length="1067" mass="119663">MLERVLFMKETGPIPQPKTFGPLGNLPLLDKDKPTMSLIKLANEQGPIFQLHTPAGAIIVVSGHELVKEVCDEERFDKSIEGALEKVRAFSGDGLFTSWTHEPNWRKAHNILMPTFSQRAMKDYHSMMTDIAVQLIQKWARLNPDEAVDVPADMTRLTLDTIGLCGFNYRFNSYYRETPHPFINSMVRALDEAMHQMQRLDVQDKLMIRTKRQFHHDIQAMFSLVDSIIAERRSGGRDEKDLLARMLNVEDPETGEKLDDKNIRFQIITFLIAGHETTSGLLSFAIYFLLKHPRVLDKAYEEADRVLTDPVPSYKQVLDLTYIRMILQESLRLWPTAPAFSLYAKEDTVIGGKYPITPKDRISVLIPQLHRDKDAWGDNAEEFYPERFEHPDQVPQHAYKPFGNGQRACIGMQFALHEATLVLGMILQHFTFIDHTDYELDIKQTLTIKPGDFHIRVRPRNKGAVAAALPAAEKAAGDVEKEKRETKGASIIGLDNRPLLILYGSDTGTAEGVARELADTAGMHGVRTETAPLNDRIGKLPKEGALLIITSSYNGKPPSNAGQFVQWLEEVKPGELEGVRYAVFGCGDHNWAATYQAVPRLIDEKLAEKGAERFSSRGEGDVSGDFEGKLDEWKKSMWTDAMKAFGLKLNENAEKERSALGLQFVSGLGGSPLAQTYEAVYASVAENRELQAPESGRSTRHIEITLPKEAAYHEGDHLGVLPVNSKEQVSRVLRRFNLNGNDQVLLTASGQSAAHLPLDRPVRLHDLLSSCVELQEAASRAQIREMAAYTVCPPHKRELEDFLEEGVYQEQILTLRVSMLDLLEKYEACELPFERFLELLRPLKPRYYSISSSPRKHPGQASITVGVVRGPARSGLGEYRGVASNYLADRGPEDGIVMFVRTPETRFRLPEDPEKPIIMVGPGTGVAPFRGFLQARAALKKEGKELGEAHLYFGCRNDHDFIYRDELEAYEKDGIVTLHTAFSRKEGVPKTYVQHLMAKDAGALISILGRGGHLYVCGDGSKMAPDVEATLQKAYQSVHETDERQAQEWLLDLQTKGIYAKDVWAGI</sequence>
<dbReference type="SUPFAM" id="SSF52343">
    <property type="entry name" value="Ferredoxin reductase-like, C-terminal NADP-linked domain"/>
    <property type="match status" value="1"/>
</dbReference>
<keyword evidence="8 16" id="KW-0521">NADP</keyword>
<reference evidence="21" key="1">
    <citation type="submission" date="2020-10" db="EMBL/GenBank/DDBJ databases">
        <title>Complete genome sequence of Bacillus velezensis NST6.</title>
        <authorList>
            <person name="Choi J."/>
        </authorList>
    </citation>
    <scope>NUCLEOTIDE SEQUENCE [LARGE SCALE GENOMIC DNA]</scope>
    <source>
        <strain evidence="21">NST6</strain>
    </source>
</reference>
<dbReference type="EC" id="1.14.14.1" evidence="16"/>
<comment type="catalytic activity">
    <reaction evidence="14 16">
        <text>an organic molecule + reduced [NADPH--hemoprotein reductase] + O2 = an alcohol + oxidized [NADPH--hemoprotein reductase] + H2O + H(+)</text>
        <dbReference type="Rhea" id="RHEA:17149"/>
        <dbReference type="Rhea" id="RHEA-COMP:11964"/>
        <dbReference type="Rhea" id="RHEA-COMP:11965"/>
        <dbReference type="ChEBI" id="CHEBI:15377"/>
        <dbReference type="ChEBI" id="CHEBI:15378"/>
        <dbReference type="ChEBI" id="CHEBI:15379"/>
        <dbReference type="ChEBI" id="CHEBI:30879"/>
        <dbReference type="ChEBI" id="CHEBI:57618"/>
        <dbReference type="ChEBI" id="CHEBI:58210"/>
        <dbReference type="ChEBI" id="CHEBI:142491"/>
        <dbReference type="EC" id="1.14.14.1"/>
    </reaction>
</comment>
<dbReference type="PROSITE" id="PS51384">
    <property type="entry name" value="FAD_FR"/>
    <property type="match status" value="1"/>
</dbReference>
<dbReference type="EC" id="1.6.2.4" evidence="16"/>
<evidence type="ECO:0000256" key="14">
    <source>
        <dbReference type="ARBA" id="ARBA00047827"/>
    </source>
</evidence>
<evidence type="ECO:0000256" key="10">
    <source>
        <dbReference type="ARBA" id="ARBA00023002"/>
    </source>
</evidence>
<keyword evidence="4 16" id="KW-0285">Flavoprotein</keyword>
<evidence type="ECO:0000313" key="21">
    <source>
        <dbReference type="Proteomes" id="UP000587477"/>
    </source>
</evidence>
<dbReference type="Pfam" id="PF00175">
    <property type="entry name" value="NAD_binding_1"/>
    <property type="match status" value="1"/>
</dbReference>
<evidence type="ECO:0000256" key="16">
    <source>
        <dbReference type="PIRNR" id="PIRNR000209"/>
    </source>
</evidence>
<dbReference type="InterPro" id="IPR001094">
    <property type="entry name" value="Flavdoxin-like"/>
</dbReference>
<dbReference type="SUPFAM" id="SSF48264">
    <property type="entry name" value="Cytochrome P450"/>
    <property type="match status" value="1"/>
</dbReference>
<dbReference type="PROSITE" id="PS00086">
    <property type="entry name" value="CYTOCHROME_P450"/>
    <property type="match status" value="1"/>
</dbReference>
<evidence type="ECO:0000259" key="19">
    <source>
        <dbReference type="PROSITE" id="PS51384"/>
    </source>
</evidence>
<dbReference type="GO" id="GO:0019395">
    <property type="term" value="P:fatty acid oxidation"/>
    <property type="evidence" value="ECO:0007669"/>
    <property type="project" value="UniProtKB-ARBA"/>
</dbReference>
<feature type="binding site" description="axial binding residue" evidence="17">
    <location>
        <position position="409"/>
    </location>
    <ligand>
        <name>heme</name>
        <dbReference type="ChEBI" id="CHEBI:30413"/>
    </ligand>
    <ligandPart>
        <name>Fe</name>
        <dbReference type="ChEBI" id="CHEBI:18248"/>
    </ligandPart>
</feature>
<comment type="similarity">
    <text evidence="1 16">In the N-terminal section; belongs to the cytochrome P450 family.</text>
</comment>
<keyword evidence="10 16" id="KW-0560">Oxidoreductase</keyword>
<evidence type="ECO:0000256" key="1">
    <source>
        <dbReference type="ARBA" id="ARBA00010018"/>
    </source>
</evidence>
<comment type="cofactor">
    <cofactor evidence="16 17">
        <name>heme</name>
        <dbReference type="ChEBI" id="CHEBI:30413"/>
    </cofactor>
</comment>
<dbReference type="InterPro" id="IPR017972">
    <property type="entry name" value="Cyt_P450_CS"/>
</dbReference>
<dbReference type="InterPro" id="IPR017938">
    <property type="entry name" value="Riboflavin_synthase-like_b-brl"/>
</dbReference>
<dbReference type="PIRSF" id="PIRSF000209">
    <property type="entry name" value="Bifunctional_P450_P450R"/>
    <property type="match status" value="1"/>
</dbReference>
<keyword evidence="13" id="KW-0511">Multifunctional enzyme</keyword>
<protein>
    <recommendedName>
        <fullName evidence="16">Bifunctional cytochrome P450/NADPH--P450 reductase</fullName>
    </recommendedName>
    <domain>
        <recommendedName>
            <fullName evidence="16">Cytochrome P450</fullName>
            <ecNumber evidence="16">1.14.14.1</ecNumber>
        </recommendedName>
    </domain>
    <domain>
        <recommendedName>
            <fullName evidence="16">NADPH--cytochrome P450 reductase</fullName>
            <ecNumber evidence="16">1.6.2.4</ecNumber>
        </recommendedName>
    </domain>
</protein>
<dbReference type="InterPro" id="IPR036396">
    <property type="entry name" value="Cyt_P450_sf"/>
</dbReference>
<dbReference type="Proteomes" id="UP000587477">
    <property type="component" value="Chromosome"/>
</dbReference>
<dbReference type="EMBL" id="CP063687">
    <property type="protein sequence ID" value="QOY25982.1"/>
    <property type="molecule type" value="Genomic_DNA"/>
</dbReference>
<evidence type="ECO:0000256" key="13">
    <source>
        <dbReference type="ARBA" id="ARBA00023268"/>
    </source>
</evidence>
<evidence type="ECO:0000256" key="11">
    <source>
        <dbReference type="ARBA" id="ARBA00023004"/>
    </source>
</evidence>
<name>A0A7W4LWH6_BACVE</name>
<dbReference type="GO" id="GO:0005504">
    <property type="term" value="F:fatty acid binding"/>
    <property type="evidence" value="ECO:0007669"/>
    <property type="project" value="UniProtKB-ARBA"/>
</dbReference>
<dbReference type="InterPro" id="IPR023206">
    <property type="entry name" value="Bifunctional_P450_P450_red"/>
</dbReference>
<evidence type="ECO:0000313" key="20">
    <source>
        <dbReference type="EMBL" id="QOY25982.1"/>
    </source>
</evidence>
<keyword evidence="5 16" id="KW-0288">FMN</keyword>
<organism evidence="20 21">
    <name type="scientific">Bacillus velezensis</name>
    <dbReference type="NCBI Taxonomy" id="492670"/>
    <lineage>
        <taxon>Bacteria</taxon>
        <taxon>Bacillati</taxon>
        <taxon>Bacillota</taxon>
        <taxon>Bacilli</taxon>
        <taxon>Bacillales</taxon>
        <taxon>Bacillaceae</taxon>
        <taxon>Bacillus</taxon>
        <taxon>Bacillus amyloliquefaciens group</taxon>
    </lineage>
</organism>
<keyword evidence="3 16" id="KW-0349">Heme</keyword>
<dbReference type="PROSITE" id="PS50902">
    <property type="entry name" value="FLAVODOXIN_LIKE"/>
    <property type="match status" value="1"/>
</dbReference>
<dbReference type="GO" id="GO:0005829">
    <property type="term" value="C:cytosol"/>
    <property type="evidence" value="ECO:0007669"/>
    <property type="project" value="TreeGrafter"/>
</dbReference>
<evidence type="ECO:0000256" key="9">
    <source>
        <dbReference type="ARBA" id="ARBA00022982"/>
    </source>
</evidence>
<dbReference type="InterPro" id="IPR003097">
    <property type="entry name" value="CysJ-like_FAD-binding"/>
</dbReference>
<evidence type="ECO:0000256" key="12">
    <source>
        <dbReference type="ARBA" id="ARBA00023033"/>
    </source>
</evidence>
<evidence type="ECO:0000256" key="15">
    <source>
        <dbReference type="ARBA" id="ARBA00049342"/>
    </source>
</evidence>
<dbReference type="GO" id="GO:0010181">
    <property type="term" value="F:FMN binding"/>
    <property type="evidence" value="ECO:0007669"/>
    <property type="project" value="UniProtKB-UniRule"/>
</dbReference>
<dbReference type="InterPro" id="IPR001128">
    <property type="entry name" value="Cyt_P450"/>
</dbReference>
<dbReference type="PANTHER" id="PTHR19384:SF17">
    <property type="entry name" value="NADPH--CYTOCHROME P450 REDUCTASE"/>
    <property type="match status" value="1"/>
</dbReference>
<evidence type="ECO:0000259" key="18">
    <source>
        <dbReference type="PROSITE" id="PS50902"/>
    </source>
</evidence>
<evidence type="ECO:0000256" key="7">
    <source>
        <dbReference type="ARBA" id="ARBA00022827"/>
    </source>
</evidence>
<dbReference type="Gene3D" id="2.40.30.10">
    <property type="entry name" value="Translation factors"/>
    <property type="match status" value="1"/>
</dbReference>
<dbReference type="Gene3D" id="1.20.990.10">
    <property type="entry name" value="NADPH-cytochrome p450 Reductase, Chain A, domain 3"/>
    <property type="match status" value="1"/>
</dbReference>
<accession>A0A7W4LWH6</accession>
<dbReference type="Pfam" id="PF00667">
    <property type="entry name" value="FAD_binding_1"/>
    <property type="match status" value="1"/>
</dbReference>
<dbReference type="CDD" id="cd11068">
    <property type="entry name" value="CYP120A1"/>
    <property type="match status" value="1"/>
</dbReference>
<proteinExistence type="inferred from homology"/>
<evidence type="ECO:0000256" key="5">
    <source>
        <dbReference type="ARBA" id="ARBA00022643"/>
    </source>
</evidence>
<dbReference type="InterPro" id="IPR039261">
    <property type="entry name" value="FNR_nucleotide-bd"/>
</dbReference>
<dbReference type="FunFam" id="1.20.990.10:FF:000011">
    <property type="entry name" value="Bifunctional cytochrome P450/NADPH--P450 reductase"/>
    <property type="match status" value="1"/>
</dbReference>